<evidence type="ECO:0000259" key="3">
    <source>
        <dbReference type="Pfam" id="PF03061"/>
    </source>
</evidence>
<dbReference type="Gene3D" id="3.10.129.10">
    <property type="entry name" value="Hotdog Thioesterase"/>
    <property type="match status" value="1"/>
</dbReference>
<gene>
    <name evidence="4" type="ORF">Z045_02200</name>
</gene>
<evidence type="ECO:0000256" key="1">
    <source>
        <dbReference type="ARBA" id="ARBA00008324"/>
    </source>
</evidence>
<dbReference type="RefSeq" id="WP_060650409.1">
    <property type="nucleotide sequence ID" value="NZ_AZXY01000001.1"/>
</dbReference>
<comment type="caution">
    <text evidence="4">The sequence shown here is derived from an EMBL/GenBank/DDBJ whole genome shotgun (WGS) entry which is preliminary data.</text>
</comment>
<dbReference type="Proteomes" id="UP000053060">
    <property type="component" value="Unassembled WGS sequence"/>
</dbReference>
<organism evidence="4 5">
    <name type="scientific">Rhodococcus pyridinivorans KG-16</name>
    <dbReference type="NCBI Taxonomy" id="1441730"/>
    <lineage>
        <taxon>Bacteria</taxon>
        <taxon>Bacillati</taxon>
        <taxon>Actinomycetota</taxon>
        <taxon>Actinomycetes</taxon>
        <taxon>Mycobacteriales</taxon>
        <taxon>Nocardiaceae</taxon>
        <taxon>Rhodococcus</taxon>
    </lineage>
</organism>
<protein>
    <submittedName>
        <fullName evidence="4">Thioesterase</fullName>
    </submittedName>
</protein>
<evidence type="ECO:0000313" key="4">
    <source>
        <dbReference type="EMBL" id="KSZ60291.1"/>
    </source>
</evidence>
<dbReference type="AlphaFoldDB" id="A0A0V9UQK8"/>
<accession>A0A0V9UQK8</accession>
<dbReference type="EMBL" id="AZXY01000001">
    <property type="protein sequence ID" value="KSZ60291.1"/>
    <property type="molecule type" value="Genomic_DNA"/>
</dbReference>
<dbReference type="InterPro" id="IPR029069">
    <property type="entry name" value="HotDog_dom_sf"/>
</dbReference>
<comment type="similarity">
    <text evidence="1">Belongs to the thioesterase PaaI family.</text>
</comment>
<dbReference type="GO" id="GO:0005829">
    <property type="term" value="C:cytosol"/>
    <property type="evidence" value="ECO:0007669"/>
    <property type="project" value="TreeGrafter"/>
</dbReference>
<reference evidence="4 5" key="2">
    <citation type="journal article" date="2016" name="Genome Announc.">
        <title>Draft Genome Sequence of a Versatile Hydrocarbon-Degrading Bacterium, Rhodococcus pyridinivorans Strain KG-16, Collected from Oil Fields in India.</title>
        <authorList>
            <person name="Aggarwal R.K."/>
            <person name="Dawar C."/>
            <person name="Phanindranath R."/>
            <person name="Mutnuri L."/>
            <person name="Dayal A.M."/>
        </authorList>
    </citation>
    <scope>NUCLEOTIDE SEQUENCE [LARGE SCALE GENOMIC DNA]</scope>
    <source>
        <strain evidence="4 5">KG-16</strain>
    </source>
</reference>
<dbReference type="NCBIfam" id="TIGR00369">
    <property type="entry name" value="unchar_dom_1"/>
    <property type="match status" value="1"/>
</dbReference>
<evidence type="ECO:0000313" key="5">
    <source>
        <dbReference type="Proteomes" id="UP000053060"/>
    </source>
</evidence>
<evidence type="ECO:0000256" key="2">
    <source>
        <dbReference type="ARBA" id="ARBA00022801"/>
    </source>
</evidence>
<sequence>MTGTAEARPTIEDYGQKPPSRFVEASGFVVEEATGTKVTGYVDLGPDHHTPWGVVHGGLYATIVESAGSIGASTAVLERGQFAVGVNNSTDFLRSTTGCRASVTAEPLQQGRTQQLWLVIITDTTTGKVLARGQLRLQNVPLPE</sequence>
<proteinExistence type="inferred from homology"/>
<feature type="domain" description="Thioesterase" evidence="3">
    <location>
        <begin position="53"/>
        <end position="128"/>
    </location>
</feature>
<dbReference type="Pfam" id="PF03061">
    <property type="entry name" value="4HBT"/>
    <property type="match status" value="1"/>
</dbReference>
<dbReference type="PANTHER" id="PTHR43240:SF5">
    <property type="entry name" value="1,4-DIHYDROXY-2-NAPHTHOYL-COA THIOESTERASE 1"/>
    <property type="match status" value="1"/>
</dbReference>
<dbReference type="InterPro" id="IPR003736">
    <property type="entry name" value="PAAI_dom"/>
</dbReference>
<dbReference type="PANTHER" id="PTHR43240">
    <property type="entry name" value="1,4-DIHYDROXY-2-NAPHTHOYL-COA THIOESTERASE 1"/>
    <property type="match status" value="1"/>
</dbReference>
<name>A0A0V9UQK8_9NOCA</name>
<dbReference type="SUPFAM" id="SSF54637">
    <property type="entry name" value="Thioesterase/thiol ester dehydrase-isomerase"/>
    <property type="match status" value="1"/>
</dbReference>
<dbReference type="InterPro" id="IPR006683">
    <property type="entry name" value="Thioestr_dom"/>
</dbReference>
<keyword evidence="2" id="KW-0378">Hydrolase</keyword>
<dbReference type="CDD" id="cd03443">
    <property type="entry name" value="PaaI_thioesterase"/>
    <property type="match status" value="1"/>
</dbReference>
<dbReference type="GO" id="GO:0061522">
    <property type="term" value="F:1,4-dihydroxy-2-naphthoyl-CoA thioesterase activity"/>
    <property type="evidence" value="ECO:0007669"/>
    <property type="project" value="TreeGrafter"/>
</dbReference>
<dbReference type="PATRIC" id="fig|1441730.3.peg.461"/>
<reference evidence="5" key="1">
    <citation type="submission" date="2015-01" db="EMBL/GenBank/DDBJ databases">
        <title>Draft genome sequence of Rhodococcus pyridinivorans strain KG-16, a hydrocarbon-degrading bacterium.</title>
        <authorList>
            <person name="Aggarwal R.K."/>
            <person name="Dawar C."/>
        </authorList>
    </citation>
    <scope>NUCLEOTIDE SEQUENCE [LARGE SCALE GENOMIC DNA]</scope>
    <source>
        <strain evidence="5">KG-16</strain>
    </source>
</reference>